<keyword evidence="4" id="KW-1133">Transmembrane helix</keyword>
<feature type="transmembrane region" description="Helical" evidence="4">
    <location>
        <begin position="38"/>
        <end position="61"/>
    </location>
</feature>
<dbReference type="Pfam" id="PF03537">
    <property type="entry name" value="Glyco_hydro_114"/>
    <property type="match status" value="1"/>
</dbReference>
<evidence type="ECO:0000256" key="3">
    <source>
        <dbReference type="SAM" id="MobiDB-lite"/>
    </source>
</evidence>
<proteinExistence type="predicted"/>
<evidence type="ECO:0000313" key="6">
    <source>
        <dbReference type="EMBL" id="KAF2157783.1"/>
    </source>
</evidence>
<dbReference type="AlphaFoldDB" id="A0A9P4MLZ0"/>
<dbReference type="PANTHER" id="PTHR35273">
    <property type="entry name" value="ALPHA-1,4 POLYGALACTOSAMINIDASE, PUTATIVE (AFU_ORTHOLOGUE AFUA_3G07890)-RELATED"/>
    <property type="match status" value="1"/>
</dbReference>
<sequence length="365" mass="38988">MFTRKPKVPAEPKFAGEDSSLEGPAPAPRRGLSRKLKWIIAAVILVILLGVGLGVGLGLGLNSGNDDDDNNSGGNNNGTVPPYPQPTGNITDRVFWQPAAGTSWQIVLLNPITVASDATQTDPDVEVFDIDLFTNSQDTINKLHSLGKKVVCYFSAGSYEPGRPDSPQFQAADLGKELEGWPGEKWLKLDSANVRSIMSARIKLASGMGCDAIDPDNVDGYSNKNGLGLTEDDSINFMQFLSSEAGRYNMSCGLKNAGDIIPDVLNVTHFSVNEQCAQYGECTTFAPFIQDKKPVFHIEYPDGSGKALAASTVSKFCSNSGDSANSTDFSTVMKNMNLDGWVEYCNGTITSTPTNTTSSGKTTSS</sequence>
<keyword evidence="7" id="KW-1185">Reference proteome</keyword>
<keyword evidence="4" id="KW-0472">Membrane</keyword>
<comment type="catalytic activity">
    <reaction evidence="1">
        <text>Hydrolysis of terminal, non-reducing alpha-D-galactose residues in alpha-D-galactosides, including galactose oligosaccharides, galactomannans and galactolipids.</text>
        <dbReference type="EC" id="3.2.1.22"/>
    </reaction>
</comment>
<feature type="domain" description="Glycoside-hydrolase family GH114 TIM-barrel" evidence="5">
    <location>
        <begin position="103"/>
        <end position="341"/>
    </location>
</feature>
<comment type="caution">
    <text evidence="6">The sequence shown here is derived from an EMBL/GenBank/DDBJ whole genome shotgun (WGS) entry which is preliminary data.</text>
</comment>
<keyword evidence="4" id="KW-0812">Transmembrane</keyword>
<dbReference type="PANTHER" id="PTHR35273:SF2">
    <property type="entry name" value="ALPHA-GALACTOSIDASE"/>
    <property type="match status" value="1"/>
</dbReference>
<dbReference type="SUPFAM" id="SSF51445">
    <property type="entry name" value="(Trans)glycosidases"/>
    <property type="match status" value="1"/>
</dbReference>
<feature type="region of interest" description="Disordered" evidence="3">
    <location>
        <begin position="1"/>
        <end position="29"/>
    </location>
</feature>
<dbReference type="InterPro" id="IPR004352">
    <property type="entry name" value="GH114_TIM-barrel"/>
</dbReference>
<gene>
    <name evidence="6" type="ORF">K461DRAFT_236208</name>
</gene>
<evidence type="ECO:0000256" key="1">
    <source>
        <dbReference type="ARBA" id="ARBA00001255"/>
    </source>
</evidence>
<evidence type="ECO:0000313" key="7">
    <source>
        <dbReference type="Proteomes" id="UP000799439"/>
    </source>
</evidence>
<dbReference type="InterPro" id="IPR017853">
    <property type="entry name" value="GH"/>
</dbReference>
<dbReference type="OrthoDB" id="2108802at2759"/>
<dbReference type="Gene3D" id="3.20.20.70">
    <property type="entry name" value="Aldolase class I"/>
    <property type="match status" value="1"/>
</dbReference>
<evidence type="ECO:0000259" key="5">
    <source>
        <dbReference type="Pfam" id="PF03537"/>
    </source>
</evidence>
<name>A0A9P4MLZ0_9PEZI</name>
<protein>
    <recommendedName>
        <fullName evidence="2">alpha-galactosidase</fullName>
        <ecNumber evidence="2">3.2.1.22</ecNumber>
    </recommendedName>
</protein>
<dbReference type="EC" id="3.2.1.22" evidence="2"/>
<organism evidence="6 7">
    <name type="scientific">Myriangium duriaei CBS 260.36</name>
    <dbReference type="NCBI Taxonomy" id="1168546"/>
    <lineage>
        <taxon>Eukaryota</taxon>
        <taxon>Fungi</taxon>
        <taxon>Dikarya</taxon>
        <taxon>Ascomycota</taxon>
        <taxon>Pezizomycotina</taxon>
        <taxon>Dothideomycetes</taxon>
        <taxon>Dothideomycetidae</taxon>
        <taxon>Myriangiales</taxon>
        <taxon>Myriangiaceae</taxon>
        <taxon>Myriangium</taxon>
    </lineage>
</organism>
<evidence type="ECO:0000256" key="4">
    <source>
        <dbReference type="SAM" id="Phobius"/>
    </source>
</evidence>
<accession>A0A9P4MLZ0</accession>
<feature type="region of interest" description="Disordered" evidence="3">
    <location>
        <begin position="68"/>
        <end position="91"/>
    </location>
</feature>
<evidence type="ECO:0000256" key="2">
    <source>
        <dbReference type="ARBA" id="ARBA00012755"/>
    </source>
</evidence>
<dbReference type="GO" id="GO:0004557">
    <property type="term" value="F:alpha-galactosidase activity"/>
    <property type="evidence" value="ECO:0007669"/>
    <property type="project" value="UniProtKB-EC"/>
</dbReference>
<dbReference type="EMBL" id="ML996081">
    <property type="protein sequence ID" value="KAF2157783.1"/>
    <property type="molecule type" value="Genomic_DNA"/>
</dbReference>
<keyword evidence="6" id="KW-0378">Hydrolase</keyword>
<dbReference type="Proteomes" id="UP000799439">
    <property type="component" value="Unassembled WGS sequence"/>
</dbReference>
<dbReference type="InterPro" id="IPR013785">
    <property type="entry name" value="Aldolase_TIM"/>
</dbReference>
<reference evidence="6" key="1">
    <citation type="journal article" date="2020" name="Stud. Mycol.">
        <title>101 Dothideomycetes genomes: a test case for predicting lifestyles and emergence of pathogens.</title>
        <authorList>
            <person name="Haridas S."/>
            <person name="Albert R."/>
            <person name="Binder M."/>
            <person name="Bloem J."/>
            <person name="Labutti K."/>
            <person name="Salamov A."/>
            <person name="Andreopoulos B."/>
            <person name="Baker S."/>
            <person name="Barry K."/>
            <person name="Bills G."/>
            <person name="Bluhm B."/>
            <person name="Cannon C."/>
            <person name="Castanera R."/>
            <person name="Culley D."/>
            <person name="Daum C."/>
            <person name="Ezra D."/>
            <person name="Gonzalez J."/>
            <person name="Henrissat B."/>
            <person name="Kuo A."/>
            <person name="Liang C."/>
            <person name="Lipzen A."/>
            <person name="Lutzoni F."/>
            <person name="Magnuson J."/>
            <person name="Mondo S."/>
            <person name="Nolan M."/>
            <person name="Ohm R."/>
            <person name="Pangilinan J."/>
            <person name="Park H.-J."/>
            <person name="Ramirez L."/>
            <person name="Alfaro M."/>
            <person name="Sun H."/>
            <person name="Tritt A."/>
            <person name="Yoshinaga Y."/>
            <person name="Zwiers L.-H."/>
            <person name="Turgeon B."/>
            <person name="Goodwin S."/>
            <person name="Spatafora J."/>
            <person name="Crous P."/>
            <person name="Grigoriev I."/>
        </authorList>
    </citation>
    <scope>NUCLEOTIDE SEQUENCE</scope>
    <source>
        <strain evidence="6">CBS 260.36</strain>
    </source>
</reference>